<feature type="signal peptide" evidence="7">
    <location>
        <begin position="1"/>
        <end position="23"/>
    </location>
</feature>
<feature type="domain" description="PpiC" evidence="8">
    <location>
        <begin position="172"/>
        <end position="269"/>
    </location>
</feature>
<dbReference type="HAMAP" id="MF_01183">
    <property type="entry name" value="Chaperone_SurA"/>
    <property type="match status" value="1"/>
</dbReference>
<dbReference type="SUPFAM" id="SSF54534">
    <property type="entry name" value="FKBP-like"/>
    <property type="match status" value="2"/>
</dbReference>
<keyword evidence="3 7" id="KW-0574">Periplasm</keyword>
<sequence length="445" mass="48792" precursor="true">MNKIARNLALLLSLVFCTGYAGAQEQSLDAAAAIVNNDIILESELDKAQSAVAQNLARRGHQVDSVSARKAALEGLITRSLVLQLAQAQGIALTDMQIDAAIAQSAAQSGISSEELLARVAPGMPEAQAREEFRDDLILNEVRRARVRSRINISDTEVDLLASNLRRVGSIEPQYHIAQIIVPIQGTDAARANRTVQEIRAQLREGADFNALAARYSVGSVAAQAGDLGYMPETQIPVPFLPALLKAKPGDVMGPFRSPFGIHLLKLYDISHDAVQPISLYDASHILLQTSIIFSDEAARNELESIKAQIENGQLSFAEAARRFSEDPGSAINGGDLGYATPDRYDPLFARAMVSLKPGQISEPFKSSFGWHIIYLKDIKIDKDSDEAYRQKARDLIYRRLYQEEAVAWERELRDSAYIHVMDDTLKAANIDMDQDAAPSNILPD</sequence>
<keyword evidence="2 7" id="KW-0677">Repeat</keyword>
<comment type="subcellular location">
    <subcellularLocation>
        <location evidence="7">Periplasm</location>
    </subcellularLocation>
    <text evidence="7">Is capable of associating with the outer membrane.</text>
</comment>
<accession>A0A9D9DDS7</accession>
<dbReference type="AlphaFoldDB" id="A0A9D9DDS7"/>
<gene>
    <name evidence="7" type="primary">surA</name>
    <name evidence="9" type="ORF">IAB19_10530</name>
</gene>
<keyword evidence="1 7" id="KW-0732">Signal</keyword>
<comment type="function">
    <text evidence="7">Chaperone involved in the correct folding and assembly of outer membrane proteins. Recognizes specific patterns of aromatic residues and the orientation of their side chains, which are found more frequently in integral outer membrane proteins. May act in both early periplasmic and late outer membrane-associated steps of protein maturation.</text>
</comment>
<evidence type="ECO:0000256" key="1">
    <source>
        <dbReference type="ARBA" id="ARBA00022729"/>
    </source>
</evidence>
<dbReference type="InterPro" id="IPR050280">
    <property type="entry name" value="OMP_Chaperone_SurA"/>
</dbReference>
<name>A0A9D9DDS7_9GAMM</name>
<dbReference type="InterPro" id="IPR000297">
    <property type="entry name" value="PPIase_PpiC"/>
</dbReference>
<reference evidence="9" key="2">
    <citation type="journal article" date="2021" name="PeerJ">
        <title>Extensive microbial diversity within the chicken gut microbiome revealed by metagenomics and culture.</title>
        <authorList>
            <person name="Gilroy R."/>
            <person name="Ravi A."/>
            <person name="Getino M."/>
            <person name="Pursley I."/>
            <person name="Horton D.L."/>
            <person name="Alikhan N.F."/>
            <person name="Baker D."/>
            <person name="Gharbi K."/>
            <person name="Hall N."/>
            <person name="Watson M."/>
            <person name="Adriaenssens E.M."/>
            <person name="Foster-Nyarko E."/>
            <person name="Jarju S."/>
            <person name="Secka A."/>
            <person name="Antonio M."/>
            <person name="Oren A."/>
            <person name="Chaudhuri R.R."/>
            <person name="La Ragione R."/>
            <person name="Hildebrand F."/>
            <person name="Pallen M.J."/>
        </authorList>
    </citation>
    <scope>NUCLEOTIDE SEQUENCE</scope>
    <source>
        <strain evidence="9">17213</strain>
    </source>
</reference>
<dbReference type="EC" id="5.2.1.8" evidence="7"/>
<dbReference type="GO" id="GO:0003755">
    <property type="term" value="F:peptidyl-prolyl cis-trans isomerase activity"/>
    <property type="evidence" value="ECO:0007669"/>
    <property type="project" value="UniProtKB-UniRule"/>
</dbReference>
<dbReference type="PROSITE" id="PS01096">
    <property type="entry name" value="PPIC_PPIASE_1"/>
    <property type="match status" value="1"/>
</dbReference>
<dbReference type="GO" id="GO:0030288">
    <property type="term" value="C:outer membrane-bounded periplasmic space"/>
    <property type="evidence" value="ECO:0007669"/>
    <property type="project" value="InterPro"/>
</dbReference>
<evidence type="ECO:0000259" key="8">
    <source>
        <dbReference type="PROSITE" id="PS50198"/>
    </source>
</evidence>
<protein>
    <recommendedName>
        <fullName evidence="7">Chaperone SurA</fullName>
    </recommendedName>
    <alternativeName>
        <fullName evidence="7">Peptidyl-prolyl cis-trans isomerase SurA</fullName>
        <shortName evidence="7">PPIase SurA</shortName>
        <ecNumber evidence="7">5.2.1.8</ecNumber>
    </alternativeName>
    <alternativeName>
        <fullName evidence="7">Rotamase SurA</fullName>
    </alternativeName>
</protein>
<evidence type="ECO:0000313" key="9">
    <source>
        <dbReference type="EMBL" id="MBO8416804.1"/>
    </source>
</evidence>
<evidence type="ECO:0000313" key="10">
    <source>
        <dbReference type="Proteomes" id="UP000823631"/>
    </source>
</evidence>
<dbReference type="InterPro" id="IPR027304">
    <property type="entry name" value="Trigger_fact/SurA_dom_sf"/>
</dbReference>
<comment type="caution">
    <text evidence="9">The sequence shown here is derived from an EMBL/GenBank/DDBJ whole genome shotgun (WGS) entry which is preliminary data.</text>
</comment>
<keyword evidence="5 7" id="KW-0143">Chaperone</keyword>
<keyword evidence="6 7" id="KW-0413">Isomerase</keyword>
<dbReference type="InterPro" id="IPR023034">
    <property type="entry name" value="PPIase_SurA"/>
</dbReference>
<dbReference type="InterPro" id="IPR023058">
    <property type="entry name" value="PPIase_PpiC_CS"/>
</dbReference>
<dbReference type="PANTHER" id="PTHR47637">
    <property type="entry name" value="CHAPERONE SURA"/>
    <property type="match status" value="1"/>
</dbReference>
<dbReference type="EMBL" id="JADINH010000210">
    <property type="protein sequence ID" value="MBO8416804.1"/>
    <property type="molecule type" value="Genomic_DNA"/>
</dbReference>
<dbReference type="InterPro" id="IPR015391">
    <property type="entry name" value="SurA_N"/>
</dbReference>
<dbReference type="PANTHER" id="PTHR47637:SF1">
    <property type="entry name" value="CHAPERONE SURA"/>
    <property type="match status" value="1"/>
</dbReference>
<organism evidence="9 10">
    <name type="scientific">Candidatus Avisuccinivibrio stercorigallinarum</name>
    <dbReference type="NCBI Taxonomy" id="2840704"/>
    <lineage>
        <taxon>Bacteria</taxon>
        <taxon>Pseudomonadati</taxon>
        <taxon>Pseudomonadota</taxon>
        <taxon>Gammaproteobacteria</taxon>
        <taxon>Aeromonadales</taxon>
        <taxon>Succinivibrionaceae</taxon>
        <taxon>Succinivibrionaceae incertae sedis</taxon>
        <taxon>Candidatus Avisuccinivibrio</taxon>
    </lineage>
</organism>
<evidence type="ECO:0000256" key="2">
    <source>
        <dbReference type="ARBA" id="ARBA00022737"/>
    </source>
</evidence>
<feature type="chain" id="PRO_5039769384" description="Chaperone SurA" evidence="7">
    <location>
        <begin position="24"/>
        <end position="445"/>
    </location>
</feature>
<evidence type="ECO:0000256" key="4">
    <source>
        <dbReference type="ARBA" id="ARBA00023110"/>
    </source>
</evidence>
<comment type="catalytic activity">
    <reaction evidence="7">
        <text>[protein]-peptidylproline (omega=180) = [protein]-peptidylproline (omega=0)</text>
        <dbReference type="Rhea" id="RHEA:16237"/>
        <dbReference type="Rhea" id="RHEA-COMP:10747"/>
        <dbReference type="Rhea" id="RHEA-COMP:10748"/>
        <dbReference type="ChEBI" id="CHEBI:83833"/>
        <dbReference type="ChEBI" id="CHEBI:83834"/>
        <dbReference type="EC" id="5.2.1.8"/>
    </reaction>
</comment>
<evidence type="ECO:0000256" key="5">
    <source>
        <dbReference type="ARBA" id="ARBA00023186"/>
    </source>
</evidence>
<dbReference type="PROSITE" id="PS50198">
    <property type="entry name" value="PPIC_PPIASE_2"/>
    <property type="match status" value="2"/>
</dbReference>
<dbReference type="GO" id="GO:0006457">
    <property type="term" value="P:protein folding"/>
    <property type="evidence" value="ECO:0007669"/>
    <property type="project" value="UniProtKB-UniRule"/>
</dbReference>
<evidence type="ECO:0000256" key="7">
    <source>
        <dbReference type="HAMAP-Rule" id="MF_01183"/>
    </source>
</evidence>
<dbReference type="Gene3D" id="3.10.50.40">
    <property type="match status" value="2"/>
</dbReference>
<keyword evidence="4 7" id="KW-0697">Rotamase</keyword>
<evidence type="ECO:0000256" key="3">
    <source>
        <dbReference type="ARBA" id="ARBA00022764"/>
    </source>
</evidence>
<feature type="domain" description="PpiC" evidence="8">
    <location>
        <begin position="278"/>
        <end position="378"/>
    </location>
</feature>
<reference evidence="9" key="1">
    <citation type="submission" date="2020-10" db="EMBL/GenBank/DDBJ databases">
        <authorList>
            <person name="Gilroy R."/>
        </authorList>
    </citation>
    <scope>NUCLEOTIDE SEQUENCE</scope>
    <source>
        <strain evidence="9">17213</strain>
    </source>
</reference>
<dbReference type="GO" id="GO:0043165">
    <property type="term" value="P:Gram-negative-bacterium-type cell outer membrane assembly"/>
    <property type="evidence" value="ECO:0007669"/>
    <property type="project" value="InterPro"/>
</dbReference>
<dbReference type="GO" id="GO:0042277">
    <property type="term" value="F:peptide binding"/>
    <property type="evidence" value="ECO:0007669"/>
    <property type="project" value="InterPro"/>
</dbReference>
<dbReference type="InterPro" id="IPR046357">
    <property type="entry name" value="PPIase_dom_sf"/>
</dbReference>
<comment type="domain">
    <text evidence="7">The PPIase activity resides only in the second parvulin domain. The N-terminal region and the C-terminal tail are necessary and sufficient for the chaperone activity of SurA. The PPIase activity is dispensable for SurA to function as a chaperone. The N-terminal region and the C-terminal tail are also required for porin recognition.</text>
</comment>
<dbReference type="SUPFAM" id="SSF109998">
    <property type="entry name" value="Triger factor/SurA peptide-binding domain-like"/>
    <property type="match status" value="1"/>
</dbReference>
<dbReference type="Gene3D" id="1.10.4030.10">
    <property type="entry name" value="Porin chaperone SurA, peptide-binding domain"/>
    <property type="match status" value="1"/>
</dbReference>
<evidence type="ECO:0000256" key="6">
    <source>
        <dbReference type="ARBA" id="ARBA00023235"/>
    </source>
</evidence>
<proteinExistence type="inferred from homology"/>
<dbReference type="Pfam" id="PF09312">
    <property type="entry name" value="SurA_N"/>
    <property type="match status" value="1"/>
</dbReference>
<dbReference type="GO" id="GO:0050821">
    <property type="term" value="P:protein stabilization"/>
    <property type="evidence" value="ECO:0007669"/>
    <property type="project" value="InterPro"/>
</dbReference>
<dbReference type="Proteomes" id="UP000823631">
    <property type="component" value="Unassembled WGS sequence"/>
</dbReference>
<dbReference type="GO" id="GO:0051082">
    <property type="term" value="F:unfolded protein binding"/>
    <property type="evidence" value="ECO:0007669"/>
    <property type="project" value="UniProtKB-UniRule"/>
</dbReference>
<dbReference type="Pfam" id="PF00639">
    <property type="entry name" value="Rotamase"/>
    <property type="match status" value="2"/>
</dbReference>